<feature type="region of interest" description="Disordered" evidence="1">
    <location>
        <begin position="54"/>
        <end position="76"/>
    </location>
</feature>
<proteinExistence type="predicted"/>
<dbReference type="EMBL" id="KL584703">
    <property type="protein sequence ID" value="KEQ76389.1"/>
    <property type="molecule type" value="Genomic_DNA"/>
</dbReference>
<dbReference type="RefSeq" id="XP_013431277.1">
    <property type="nucleotide sequence ID" value="XM_013575823.1"/>
</dbReference>
<protein>
    <submittedName>
        <fullName evidence="2">Uncharacterized protein</fullName>
    </submittedName>
</protein>
<sequence length="459" mass="52017">MSMCDNKSWETRWYTFGAEPDKCALGKPVGSCIDPYMSYHQQEKFCVACLTRFNEDSPPPPSPPERYHPEDRGHEHPPILHYEASEQHVLKTTGELTMPMRVARELDNHGGTTLVQTMVPEHALMQEISTIISNRSFDTPVPDAHEIDVDEEKNLTPNPPTTPIQIRTPSHISESVFQDPIPETALNNTPLPTYHQAVTSGRAPVYDIINPTDIPLHRSTLQRISYHADLMSKVCEICGDRHIVNILNKAVNIQTPHPALEEIMDALEVLYDSLRALREEAFRRSDIVFRYRATSATEEQVRAWIAEITRNPDNSVRSHHRRFNEWIGIIWDDYSSVVATIGASTTLPPARKAINLAFEQEEIRDQMRMQGFERSGSADDWIEPTPWDNDIIAATRKRDKEYNKYGIGYLNDSEYTEGYPALHLSTGHPLLVPLAYGVPNPSEFVIIRGADGNLTGYVP</sequence>
<name>A0A074WXZ3_9PEZI</name>
<evidence type="ECO:0000256" key="1">
    <source>
        <dbReference type="SAM" id="MobiDB-lite"/>
    </source>
</evidence>
<dbReference type="GeneID" id="25416162"/>
<organism evidence="2 3">
    <name type="scientific">Aureobasidium namibiae CBS 147.97</name>
    <dbReference type="NCBI Taxonomy" id="1043004"/>
    <lineage>
        <taxon>Eukaryota</taxon>
        <taxon>Fungi</taxon>
        <taxon>Dikarya</taxon>
        <taxon>Ascomycota</taxon>
        <taxon>Pezizomycotina</taxon>
        <taxon>Dothideomycetes</taxon>
        <taxon>Dothideomycetidae</taxon>
        <taxon>Dothideales</taxon>
        <taxon>Saccotheciaceae</taxon>
        <taxon>Aureobasidium</taxon>
    </lineage>
</organism>
<dbReference type="Proteomes" id="UP000027730">
    <property type="component" value="Unassembled WGS sequence"/>
</dbReference>
<gene>
    <name evidence="2" type="ORF">M436DRAFT_78144</name>
</gene>
<evidence type="ECO:0000313" key="2">
    <source>
        <dbReference type="EMBL" id="KEQ76389.1"/>
    </source>
</evidence>
<feature type="compositionally biased region" description="Basic and acidic residues" evidence="1">
    <location>
        <begin position="65"/>
        <end position="76"/>
    </location>
</feature>
<accession>A0A074WXZ3</accession>
<dbReference type="OrthoDB" id="3918149at2759"/>
<dbReference type="HOGENOM" id="CLU_595771_0_0_1"/>
<keyword evidence="3" id="KW-1185">Reference proteome</keyword>
<dbReference type="AlphaFoldDB" id="A0A074WXZ3"/>
<evidence type="ECO:0000313" key="3">
    <source>
        <dbReference type="Proteomes" id="UP000027730"/>
    </source>
</evidence>
<reference evidence="2 3" key="1">
    <citation type="journal article" date="2014" name="BMC Genomics">
        <title>Genome sequencing of four Aureobasidium pullulans varieties: biotechnological potential, stress tolerance, and description of new species.</title>
        <authorList>
            <person name="Gostin Ar C."/>
            <person name="Ohm R.A."/>
            <person name="Kogej T."/>
            <person name="Sonjak S."/>
            <person name="Turk M."/>
            <person name="Zajc J."/>
            <person name="Zalar P."/>
            <person name="Grube M."/>
            <person name="Sun H."/>
            <person name="Han J."/>
            <person name="Sharma A."/>
            <person name="Chiniquy J."/>
            <person name="Ngan C.Y."/>
            <person name="Lipzen A."/>
            <person name="Barry K."/>
            <person name="Grigoriev I.V."/>
            <person name="Gunde-Cimerman N."/>
        </authorList>
    </citation>
    <scope>NUCLEOTIDE SEQUENCE [LARGE SCALE GENOMIC DNA]</scope>
    <source>
        <strain evidence="2 3">CBS 147.97</strain>
    </source>
</reference>